<protein>
    <recommendedName>
        <fullName evidence="4">Hypervirulence associated protein TUDOR domain-containing protein</fullName>
    </recommendedName>
</protein>
<dbReference type="EMBL" id="JAQQWK010000001">
    <property type="protein sequence ID" value="KAK8055358.1"/>
    <property type="molecule type" value="Genomic_DNA"/>
</dbReference>
<name>A0ABR1U8Z3_9PEZI</name>
<organism evidence="2 3">
    <name type="scientific">Apiospora rasikravindrae</name>
    <dbReference type="NCBI Taxonomy" id="990691"/>
    <lineage>
        <taxon>Eukaryota</taxon>
        <taxon>Fungi</taxon>
        <taxon>Dikarya</taxon>
        <taxon>Ascomycota</taxon>
        <taxon>Pezizomycotina</taxon>
        <taxon>Sordariomycetes</taxon>
        <taxon>Xylariomycetidae</taxon>
        <taxon>Amphisphaeriales</taxon>
        <taxon>Apiosporaceae</taxon>
        <taxon>Apiospora</taxon>
    </lineage>
</organism>
<comment type="caution">
    <text evidence="2">The sequence shown here is derived from an EMBL/GenBank/DDBJ whole genome shotgun (WGS) entry which is preliminary data.</text>
</comment>
<keyword evidence="3" id="KW-1185">Reference proteome</keyword>
<evidence type="ECO:0008006" key="4">
    <source>
        <dbReference type="Google" id="ProtNLM"/>
    </source>
</evidence>
<evidence type="ECO:0000313" key="3">
    <source>
        <dbReference type="Proteomes" id="UP001444661"/>
    </source>
</evidence>
<dbReference type="Proteomes" id="UP001444661">
    <property type="component" value="Unassembled WGS sequence"/>
</dbReference>
<evidence type="ECO:0000313" key="2">
    <source>
        <dbReference type="EMBL" id="KAK8055358.1"/>
    </source>
</evidence>
<accession>A0ABR1U8Z3</accession>
<reference evidence="2 3" key="1">
    <citation type="submission" date="2023-01" db="EMBL/GenBank/DDBJ databases">
        <title>Analysis of 21 Apiospora genomes using comparative genomics revels a genus with tremendous synthesis potential of carbohydrate active enzymes and secondary metabolites.</title>
        <authorList>
            <person name="Sorensen T."/>
        </authorList>
    </citation>
    <scope>NUCLEOTIDE SEQUENCE [LARGE SCALE GENOMIC DNA]</scope>
    <source>
        <strain evidence="2 3">CBS 33761</strain>
    </source>
</reference>
<proteinExistence type="predicted"/>
<evidence type="ECO:0000256" key="1">
    <source>
        <dbReference type="SAM" id="MobiDB-lite"/>
    </source>
</evidence>
<gene>
    <name evidence="2" type="ORF">PG993_000585</name>
</gene>
<feature type="region of interest" description="Disordered" evidence="1">
    <location>
        <begin position="1"/>
        <end position="26"/>
    </location>
</feature>
<sequence>MASSERPSPRVSIDESDSRPWVDSYDEKPSFSVGDKVYVRNGSTDEGPYVIATVGDGKFTLSLESGEAVRDGSEIDAGDLKAA</sequence>
<feature type="compositionally biased region" description="Basic and acidic residues" evidence="1">
    <location>
        <begin position="12"/>
        <end position="26"/>
    </location>
</feature>